<dbReference type="RefSeq" id="WP_221046004.1">
    <property type="nucleotide sequence ID" value="NZ_AP024828.1"/>
</dbReference>
<dbReference type="Proteomes" id="UP000826012">
    <property type="component" value="Chromosome"/>
</dbReference>
<name>A0ABN6IHX6_9MYCO</name>
<feature type="coiled-coil region" evidence="1">
    <location>
        <begin position="91"/>
        <end position="121"/>
    </location>
</feature>
<protein>
    <recommendedName>
        <fullName evidence="4">Transposase</fullName>
    </recommendedName>
</protein>
<dbReference type="InterPro" id="IPR046229">
    <property type="entry name" value="TnpC-like"/>
</dbReference>
<evidence type="ECO:0000313" key="3">
    <source>
        <dbReference type="Proteomes" id="UP000826012"/>
    </source>
</evidence>
<evidence type="ECO:0008006" key="4">
    <source>
        <dbReference type="Google" id="ProtNLM"/>
    </source>
</evidence>
<organism evidence="2 3">
    <name type="scientific">Mycobacterium senriense</name>
    <dbReference type="NCBI Taxonomy" id="2775496"/>
    <lineage>
        <taxon>Bacteria</taxon>
        <taxon>Bacillati</taxon>
        <taxon>Actinomycetota</taxon>
        <taxon>Actinomycetes</taxon>
        <taxon>Mycobacteriales</taxon>
        <taxon>Mycobacteriaceae</taxon>
        <taxon>Mycobacterium</taxon>
        <taxon>Mycobacterium avium complex (MAC)</taxon>
    </lineage>
</organism>
<accession>A0ABN6IHX6</accession>
<evidence type="ECO:0000313" key="2">
    <source>
        <dbReference type="EMBL" id="BCZ22776.1"/>
    </source>
</evidence>
<reference evidence="2 3" key="2">
    <citation type="submission" date="2021-07" db="EMBL/GenBank/DDBJ databases">
        <authorList>
            <person name="Matsumoto Y."/>
            <person name="Motooka D."/>
            <person name="Nakamura S."/>
        </authorList>
    </citation>
    <scope>NUCLEOTIDE SEQUENCE [LARGE SCALE GENOMIC DNA]</scope>
    <source>
        <strain evidence="2 3">TY59</strain>
    </source>
</reference>
<keyword evidence="1" id="KW-0175">Coiled coil</keyword>
<sequence length="130" mass="14530">MSSLEARIETLAAANLVRHNRKRQAVETALKSLRSERSRMTVSAVASRAQVSRNFVYGQPDLLREIQTAVAEQSDRLIRAQSTTSTEASLRRRLANALDALKENKRVIAQQQATIERLTGELSRRMTPGV</sequence>
<gene>
    <name evidence="2" type="ORF">MTY59_26310</name>
</gene>
<reference evidence="2 3" key="1">
    <citation type="submission" date="2021-07" db="EMBL/GenBank/DDBJ databases">
        <title>Complete genome sequence of nontuberculous Mycobacterium sp. TY59.</title>
        <authorList>
            <person name="Fukushima K."/>
        </authorList>
    </citation>
    <scope>NUCLEOTIDE SEQUENCE [LARGE SCALE GENOMIC DNA]</scope>
    <source>
        <strain evidence="2 3">TY59</strain>
    </source>
</reference>
<dbReference type="Pfam" id="PF19776">
    <property type="entry name" value="DUF6262"/>
    <property type="match status" value="1"/>
</dbReference>
<proteinExistence type="predicted"/>
<dbReference type="EMBL" id="AP024828">
    <property type="protein sequence ID" value="BCZ22776.1"/>
    <property type="molecule type" value="Genomic_DNA"/>
</dbReference>
<evidence type="ECO:0000256" key="1">
    <source>
        <dbReference type="SAM" id="Coils"/>
    </source>
</evidence>
<keyword evidence="3" id="KW-1185">Reference proteome</keyword>